<evidence type="ECO:0000313" key="2">
    <source>
        <dbReference type="EMBL" id="GGB17162.1"/>
    </source>
</evidence>
<accession>A0ABQ1I6W5</accession>
<dbReference type="EMBL" id="BMDY01000024">
    <property type="protein sequence ID" value="GGB17162.1"/>
    <property type="molecule type" value="Genomic_DNA"/>
</dbReference>
<evidence type="ECO:0000313" key="3">
    <source>
        <dbReference type="Proteomes" id="UP000651977"/>
    </source>
</evidence>
<proteinExistence type="predicted"/>
<gene>
    <name evidence="2" type="ORF">GCM10007414_33250</name>
</gene>
<dbReference type="InterPro" id="IPR051332">
    <property type="entry name" value="Fosfomycin_Res_Enzymes"/>
</dbReference>
<dbReference type="PANTHER" id="PTHR36113">
    <property type="entry name" value="LYASE, PUTATIVE-RELATED-RELATED"/>
    <property type="match status" value="1"/>
</dbReference>
<dbReference type="Gene3D" id="3.10.180.10">
    <property type="entry name" value="2,3-Dihydroxybiphenyl 1,2-Dioxygenase, domain 1"/>
    <property type="match status" value="1"/>
</dbReference>
<keyword evidence="3" id="KW-1185">Reference proteome</keyword>
<sequence>MYLEHLNLVVSDMPRSLAFYQAALPHWSIRGEGEQNWYGQARRWLHFGDQQFYLTLNDHGYGQNRDLQSNTIGMAHFALVTQNLDALIQRMQQAGFELAHHGAASPHRRNVYYLDPDNYEIEFVEYLSDLPSERNLYD</sequence>
<name>A0ABQ1I6W5_9ALTE</name>
<reference evidence="3" key="1">
    <citation type="journal article" date="2019" name="Int. J. Syst. Evol. Microbiol.">
        <title>The Global Catalogue of Microorganisms (GCM) 10K type strain sequencing project: providing services to taxonomists for standard genome sequencing and annotation.</title>
        <authorList>
            <consortium name="The Broad Institute Genomics Platform"/>
            <consortium name="The Broad Institute Genome Sequencing Center for Infectious Disease"/>
            <person name="Wu L."/>
            <person name="Ma J."/>
        </authorList>
    </citation>
    <scope>NUCLEOTIDE SEQUENCE [LARGE SCALE GENOMIC DNA]</scope>
    <source>
        <strain evidence="3">CGMCC 1.10131</strain>
    </source>
</reference>
<dbReference type="PANTHER" id="PTHR36113:SF1">
    <property type="entry name" value="GLYOXALASE_BLEOMYCIN RESISTANCE PROTEIN_DIOXYGENASE"/>
    <property type="match status" value="1"/>
</dbReference>
<dbReference type="InterPro" id="IPR037523">
    <property type="entry name" value="VOC_core"/>
</dbReference>
<dbReference type="Pfam" id="PF00903">
    <property type="entry name" value="Glyoxalase"/>
    <property type="match status" value="1"/>
</dbReference>
<protein>
    <submittedName>
        <fullName evidence="2">Glyoxalase</fullName>
    </submittedName>
</protein>
<dbReference type="InterPro" id="IPR004360">
    <property type="entry name" value="Glyas_Fos-R_dOase_dom"/>
</dbReference>
<organism evidence="2 3">
    <name type="scientific">Agarivorans gilvus</name>
    <dbReference type="NCBI Taxonomy" id="680279"/>
    <lineage>
        <taxon>Bacteria</taxon>
        <taxon>Pseudomonadati</taxon>
        <taxon>Pseudomonadota</taxon>
        <taxon>Gammaproteobacteria</taxon>
        <taxon>Alteromonadales</taxon>
        <taxon>Alteromonadaceae</taxon>
        <taxon>Agarivorans</taxon>
    </lineage>
</organism>
<evidence type="ECO:0000259" key="1">
    <source>
        <dbReference type="PROSITE" id="PS51819"/>
    </source>
</evidence>
<dbReference type="RefSeq" id="WP_055733939.1">
    <property type="nucleotide sequence ID" value="NZ_BMDY01000024.1"/>
</dbReference>
<dbReference type="Proteomes" id="UP000651977">
    <property type="component" value="Unassembled WGS sequence"/>
</dbReference>
<dbReference type="PROSITE" id="PS51819">
    <property type="entry name" value="VOC"/>
    <property type="match status" value="1"/>
</dbReference>
<dbReference type="SUPFAM" id="SSF54593">
    <property type="entry name" value="Glyoxalase/Bleomycin resistance protein/Dihydroxybiphenyl dioxygenase"/>
    <property type="match status" value="1"/>
</dbReference>
<dbReference type="InterPro" id="IPR029068">
    <property type="entry name" value="Glyas_Bleomycin-R_OHBP_Dase"/>
</dbReference>
<feature type="domain" description="VOC" evidence="1">
    <location>
        <begin position="2"/>
        <end position="126"/>
    </location>
</feature>
<comment type="caution">
    <text evidence="2">The sequence shown here is derived from an EMBL/GenBank/DDBJ whole genome shotgun (WGS) entry which is preliminary data.</text>
</comment>